<dbReference type="GO" id="GO:0004817">
    <property type="term" value="F:cysteine-tRNA ligase activity"/>
    <property type="evidence" value="ECO:0007669"/>
    <property type="project" value="UniProtKB-UniRule"/>
</dbReference>
<dbReference type="Pfam" id="PF23493">
    <property type="entry name" value="CysS_C"/>
    <property type="match status" value="1"/>
</dbReference>
<dbReference type="CDD" id="cd00672">
    <property type="entry name" value="CysRS_core"/>
    <property type="match status" value="1"/>
</dbReference>
<evidence type="ECO:0000313" key="18">
    <source>
        <dbReference type="Proteomes" id="UP000178444"/>
    </source>
</evidence>
<evidence type="ECO:0000256" key="3">
    <source>
        <dbReference type="ARBA" id="ARBA00005594"/>
    </source>
</evidence>
<dbReference type="Gene3D" id="3.40.50.620">
    <property type="entry name" value="HUPs"/>
    <property type="match status" value="1"/>
</dbReference>
<keyword evidence="12 13" id="KW-0030">Aminoacyl-tRNA synthetase</keyword>
<proteinExistence type="inferred from homology"/>
<dbReference type="InterPro" id="IPR014729">
    <property type="entry name" value="Rossmann-like_a/b/a_fold"/>
</dbReference>
<evidence type="ECO:0000256" key="4">
    <source>
        <dbReference type="ARBA" id="ARBA00011245"/>
    </source>
</evidence>
<protein>
    <recommendedName>
        <fullName evidence="13">Cysteine--tRNA ligase</fullName>
        <ecNumber evidence="13">6.1.1.16</ecNumber>
    </recommendedName>
    <alternativeName>
        <fullName evidence="13">Cysteinyl-tRNA synthetase</fullName>
        <shortName evidence="13">CysRS</shortName>
    </alternativeName>
</protein>
<comment type="similarity">
    <text evidence="3 13">Belongs to the class-I aminoacyl-tRNA synthetase family.</text>
</comment>
<dbReference type="GO" id="GO:0046872">
    <property type="term" value="F:metal ion binding"/>
    <property type="evidence" value="ECO:0007669"/>
    <property type="project" value="UniProtKB-KW"/>
</dbReference>
<comment type="cofactor">
    <cofactor evidence="1">
        <name>Zn(2+)</name>
        <dbReference type="ChEBI" id="CHEBI:29105"/>
    </cofactor>
</comment>
<dbReference type="EC" id="6.1.1.16" evidence="13"/>
<evidence type="ECO:0000256" key="6">
    <source>
        <dbReference type="ARBA" id="ARBA00022598"/>
    </source>
</evidence>
<evidence type="ECO:0000256" key="11">
    <source>
        <dbReference type="ARBA" id="ARBA00022917"/>
    </source>
</evidence>
<dbReference type="PANTHER" id="PTHR10890">
    <property type="entry name" value="CYSTEINYL-TRNA SYNTHETASE"/>
    <property type="match status" value="1"/>
</dbReference>
<evidence type="ECO:0000256" key="1">
    <source>
        <dbReference type="ARBA" id="ARBA00001947"/>
    </source>
</evidence>
<dbReference type="InterPro" id="IPR009080">
    <property type="entry name" value="tRNAsynth_Ia_anticodon-bd"/>
</dbReference>
<feature type="domain" description="Cysteinyl-tRNA ligase anticodon binding" evidence="16">
    <location>
        <begin position="434"/>
        <end position="474"/>
    </location>
</feature>
<feature type="binding site" evidence="13">
    <location>
        <position position="288"/>
    </location>
    <ligand>
        <name>ATP</name>
        <dbReference type="ChEBI" id="CHEBI:30616"/>
    </ligand>
</feature>
<evidence type="ECO:0000256" key="10">
    <source>
        <dbReference type="ARBA" id="ARBA00022840"/>
    </source>
</evidence>
<dbReference type="PANTHER" id="PTHR10890:SF3">
    <property type="entry name" value="CYSTEINE--TRNA LIGASE, CYTOPLASMIC"/>
    <property type="match status" value="1"/>
</dbReference>
<dbReference type="InterPro" id="IPR015273">
    <property type="entry name" value="Cys-tRNA-synt_Ia_DALR"/>
</dbReference>
<evidence type="ECO:0000256" key="13">
    <source>
        <dbReference type="HAMAP-Rule" id="MF_00041"/>
    </source>
</evidence>
<accession>A0A1F8GQS4</accession>
<dbReference type="InterPro" id="IPR015803">
    <property type="entry name" value="Cys-tRNA-ligase"/>
</dbReference>
<dbReference type="Proteomes" id="UP000178444">
    <property type="component" value="Unassembled WGS sequence"/>
</dbReference>
<comment type="caution">
    <text evidence="13">Lacks conserved residue(s) required for the propagation of feature annotation.</text>
</comment>
<organism evidence="17 18">
    <name type="scientific">Candidatus Yanofskybacteria bacterium RIFCSPLOWO2_01_FULL_49_17</name>
    <dbReference type="NCBI Taxonomy" id="1802700"/>
    <lineage>
        <taxon>Bacteria</taxon>
        <taxon>Candidatus Yanofskyibacteriota</taxon>
    </lineage>
</organism>
<dbReference type="GO" id="GO:0005524">
    <property type="term" value="F:ATP binding"/>
    <property type="evidence" value="ECO:0007669"/>
    <property type="project" value="UniProtKB-UniRule"/>
</dbReference>
<evidence type="ECO:0000313" key="17">
    <source>
        <dbReference type="EMBL" id="OGN27744.1"/>
    </source>
</evidence>
<reference evidence="17 18" key="1">
    <citation type="journal article" date="2016" name="Nat. Commun.">
        <title>Thousands of microbial genomes shed light on interconnected biogeochemical processes in an aquifer system.</title>
        <authorList>
            <person name="Anantharaman K."/>
            <person name="Brown C.T."/>
            <person name="Hug L.A."/>
            <person name="Sharon I."/>
            <person name="Castelle C.J."/>
            <person name="Probst A.J."/>
            <person name="Thomas B.C."/>
            <person name="Singh A."/>
            <person name="Wilkins M.J."/>
            <person name="Karaoz U."/>
            <person name="Brodie E.L."/>
            <person name="Williams K.H."/>
            <person name="Hubbard S.S."/>
            <person name="Banfield J.F."/>
        </authorList>
    </citation>
    <scope>NUCLEOTIDE SEQUENCE [LARGE SCALE GENOMIC DNA]</scope>
</reference>
<dbReference type="GO" id="GO:0005829">
    <property type="term" value="C:cytosol"/>
    <property type="evidence" value="ECO:0007669"/>
    <property type="project" value="TreeGrafter"/>
</dbReference>
<evidence type="ECO:0000256" key="8">
    <source>
        <dbReference type="ARBA" id="ARBA00022741"/>
    </source>
</evidence>
<dbReference type="NCBIfam" id="TIGR00435">
    <property type="entry name" value="cysS"/>
    <property type="match status" value="1"/>
</dbReference>
<dbReference type="Gene3D" id="1.20.120.1910">
    <property type="entry name" value="Cysteine-tRNA ligase, C-terminal anti-codon recognition domain"/>
    <property type="match status" value="1"/>
</dbReference>
<dbReference type="HAMAP" id="MF_00041">
    <property type="entry name" value="Cys_tRNA_synth"/>
    <property type="match status" value="1"/>
</dbReference>
<comment type="subunit">
    <text evidence="4 13">Monomer.</text>
</comment>
<keyword evidence="9" id="KW-0862">Zinc</keyword>
<keyword evidence="10 13" id="KW-0067">ATP-binding</keyword>
<dbReference type="PRINTS" id="PR00983">
    <property type="entry name" value="TRNASYNTHCYS"/>
</dbReference>
<dbReference type="EMBL" id="MGKO01000007">
    <property type="protein sequence ID" value="OGN27744.1"/>
    <property type="molecule type" value="Genomic_DNA"/>
</dbReference>
<dbReference type="Pfam" id="PF09190">
    <property type="entry name" value="DALR_2"/>
    <property type="match status" value="1"/>
</dbReference>
<dbReference type="Pfam" id="PF01406">
    <property type="entry name" value="tRNA-synt_1e"/>
    <property type="match status" value="1"/>
</dbReference>
<evidence type="ECO:0000256" key="5">
    <source>
        <dbReference type="ARBA" id="ARBA00022490"/>
    </source>
</evidence>
<dbReference type="InterPro" id="IPR032678">
    <property type="entry name" value="tRNA-synt_1_cat_dom"/>
</dbReference>
<dbReference type="AlphaFoldDB" id="A0A1F8GQS4"/>
<feature type="domain" description="tRNA synthetases class I catalytic" evidence="14">
    <location>
        <begin position="15"/>
        <end position="330"/>
    </location>
</feature>
<comment type="subcellular location">
    <subcellularLocation>
        <location evidence="2 13">Cytoplasm</location>
    </subcellularLocation>
</comment>
<keyword evidence="8 13" id="KW-0547">Nucleotide-binding</keyword>
<evidence type="ECO:0000259" key="16">
    <source>
        <dbReference type="Pfam" id="PF23493"/>
    </source>
</evidence>
<evidence type="ECO:0000256" key="7">
    <source>
        <dbReference type="ARBA" id="ARBA00022723"/>
    </source>
</evidence>
<keyword evidence="7" id="KW-0479">Metal-binding</keyword>
<keyword evidence="5 13" id="KW-0963">Cytoplasm</keyword>
<name>A0A1F8GQS4_9BACT</name>
<keyword evidence="11 13" id="KW-0648">Protein biosynthesis</keyword>
<comment type="catalytic activity">
    <reaction evidence="13">
        <text>tRNA(Cys) + L-cysteine + ATP = L-cysteinyl-tRNA(Cys) + AMP + diphosphate</text>
        <dbReference type="Rhea" id="RHEA:17773"/>
        <dbReference type="Rhea" id="RHEA-COMP:9661"/>
        <dbReference type="Rhea" id="RHEA-COMP:9679"/>
        <dbReference type="ChEBI" id="CHEBI:30616"/>
        <dbReference type="ChEBI" id="CHEBI:33019"/>
        <dbReference type="ChEBI" id="CHEBI:35235"/>
        <dbReference type="ChEBI" id="CHEBI:78442"/>
        <dbReference type="ChEBI" id="CHEBI:78517"/>
        <dbReference type="ChEBI" id="CHEBI:456215"/>
        <dbReference type="EC" id="6.1.1.16"/>
    </reaction>
</comment>
<evidence type="ECO:0000256" key="9">
    <source>
        <dbReference type="ARBA" id="ARBA00022833"/>
    </source>
</evidence>
<feature type="short sequence motif" description="'HIGH' region" evidence="13">
    <location>
        <begin position="29"/>
        <end position="39"/>
    </location>
</feature>
<feature type="domain" description="Cysteinyl-tRNA synthetase class Ia DALR" evidence="15">
    <location>
        <begin position="374"/>
        <end position="426"/>
    </location>
</feature>
<gene>
    <name evidence="13" type="primary">cysS</name>
    <name evidence="17" type="ORF">A2941_02610</name>
</gene>
<comment type="caution">
    <text evidence="17">The sequence shown here is derived from an EMBL/GenBank/DDBJ whole genome shotgun (WGS) entry which is preliminary data.</text>
</comment>
<dbReference type="InterPro" id="IPR024909">
    <property type="entry name" value="Cys-tRNA/MSH_ligase"/>
</dbReference>
<feature type="short sequence motif" description="'KMSKS' region" evidence="13">
    <location>
        <begin position="285"/>
        <end position="289"/>
    </location>
</feature>
<evidence type="ECO:0000259" key="15">
    <source>
        <dbReference type="Pfam" id="PF09190"/>
    </source>
</evidence>
<evidence type="ECO:0000259" key="14">
    <source>
        <dbReference type="Pfam" id="PF01406"/>
    </source>
</evidence>
<evidence type="ECO:0000256" key="2">
    <source>
        <dbReference type="ARBA" id="ARBA00004496"/>
    </source>
</evidence>
<keyword evidence="6 13" id="KW-0436">Ligase</keyword>
<evidence type="ECO:0000256" key="12">
    <source>
        <dbReference type="ARBA" id="ARBA00023146"/>
    </source>
</evidence>
<dbReference type="SUPFAM" id="SSF52374">
    <property type="entry name" value="Nucleotidylyl transferase"/>
    <property type="match status" value="1"/>
</dbReference>
<dbReference type="GO" id="GO:0006423">
    <property type="term" value="P:cysteinyl-tRNA aminoacylation"/>
    <property type="evidence" value="ECO:0007669"/>
    <property type="project" value="UniProtKB-UniRule"/>
</dbReference>
<dbReference type="InterPro" id="IPR056411">
    <property type="entry name" value="CysS_C"/>
</dbReference>
<sequence>MRVYNTLTKKVEELKPREAGKVQMFVCGPTVYDLIHIGNARTFVFFDAFSKYLRSKGLAVEYLQNITDIDDKIITKAKTERKSAKDIAENYEKEFMADMNALGVTGVTRYARATDHIPQVIEQVKKLRDKGHAYQTKDGWYFDVKTFDGYGKLSGRTAEMAEDGVSRIDDGVGKRNKADFALWKHPNSALPPDSSGNANALMRMIDGEPAWYSEELGWGRPGWHVEDTAITEHYFGPQYDIHGGGQDLMFPHHEAEIAQQESASGKAPFVNYWVHVAFLINKGQKMAKSVGNFTTVRRLTEQYSKEIIRQYLFSADHRSPLEYSEEIMESFRFAQDNLKKTLRRMAVYSERGAFNVDAPGSSDRLSAISAEISAALEDNFNTASAIGLFNSMVALVNQLIDEKKFDAKAYDVFKSTLDSVNAVLGIIPEARPVDVPSDIADLMRRREEARAAVDWPGADAIRKELESRGYTIDDTPYGPILSEK</sequence>
<dbReference type="SUPFAM" id="SSF47323">
    <property type="entry name" value="Anticodon-binding domain of a subclass of class I aminoacyl-tRNA synthetases"/>
    <property type="match status" value="1"/>
</dbReference>